<evidence type="ECO:0000256" key="1">
    <source>
        <dbReference type="ARBA" id="ARBA00023186"/>
    </source>
</evidence>
<organism evidence="5 6">
    <name type="scientific">Ophiocordyceps sinensis</name>
    <dbReference type="NCBI Taxonomy" id="72228"/>
    <lineage>
        <taxon>Eukaryota</taxon>
        <taxon>Fungi</taxon>
        <taxon>Dikarya</taxon>
        <taxon>Ascomycota</taxon>
        <taxon>Pezizomycotina</taxon>
        <taxon>Sordariomycetes</taxon>
        <taxon>Hypocreomycetidae</taxon>
        <taxon>Hypocreales</taxon>
        <taxon>Ophiocordycipitaceae</taxon>
        <taxon>Ophiocordyceps</taxon>
    </lineage>
</organism>
<dbReference type="GO" id="GO:0005096">
    <property type="term" value="F:GTPase activator activity"/>
    <property type="evidence" value="ECO:0007669"/>
    <property type="project" value="InterPro"/>
</dbReference>
<protein>
    <recommendedName>
        <fullName evidence="7">Beta-tubulin cofactor d</fullName>
    </recommendedName>
</protein>
<evidence type="ECO:0008006" key="7">
    <source>
        <dbReference type="Google" id="ProtNLM"/>
    </source>
</evidence>
<dbReference type="PANTHER" id="PTHR12658">
    <property type="entry name" value="BETA-TUBULIN COFACTOR D"/>
    <property type="match status" value="1"/>
</dbReference>
<gene>
    <name evidence="5" type="ORF">G6O67_000659</name>
</gene>
<feature type="domain" description="Tubulin-folding cofactor D ARM repeats" evidence="4">
    <location>
        <begin position="430"/>
        <end position="565"/>
    </location>
</feature>
<dbReference type="SUPFAM" id="SSF48371">
    <property type="entry name" value="ARM repeat"/>
    <property type="match status" value="2"/>
</dbReference>
<dbReference type="InterPro" id="IPR011989">
    <property type="entry name" value="ARM-like"/>
</dbReference>
<sequence length="1263" mass="136701">MDAPDADSDVKLQKASAELITDLDCSLRGFVRGPDGQGKPRVRSFVRAKETLQATTTVLDLFQELPQLLDPRLPRWIPLLAGTYLDYRQTRRGGKHIPAPTSGRPVVPLDQAVCRVLYALCKVRGEKVVVRFLNNETRFLEVLLTALEEAEELSQGPPRWEWEQRYVVVLWLSHLLLAPFDLSTISSVDVEHASLPAIPGLVWPENLPGITVRLMPLAIKYLSSPGKEKDAAKALLVRLAMRRDMQQLGVLDCLVRWALASLKPPPDAALETTFFYLGVLSFVAGVLRSATETSDLDKYLPSIFHTVYDITLGESRLAKTLVTLALVRKMALKVVRAVVVALLRKPQRDMASTELTETAIGYLLESLSDNDTPVRLCASKSLSIITLKLDPDMASQVVEAVLGSLNRNVLWTRPTCGPAVKAVRDLSAVSHLEWHGLMLTLSHLLYRRSPPAGQLSDILHALILGLSFEQRSTSGGSVGANVRDAACFGIWATARRYSSQELLAVPSGSVFAAKAHPASASILQVLATELVVTAALDPAGNIRRGASAALQELVGRHPDTVEQGIAVVQTVDYHAVARRSRAVNDVAIGAARLSPQYAEALMDGILGWRGIADADAPSRRVVGRAFGALTAELSGTDPAGPIARFEWSIRRLVQQVQSLAKRQVEERHGLLSCFAAVMDHLTLVVRNDDNQNRKPVSALMRNVLMDATEIVADCHSVSYRKPEMVAEGASRLVVSLLPVLQATALPGASHAPLQTGQDLLSPSRSGGVMDLVSTLDANPSSNAEAGALLSRLRDVISAWLGRSEPETVEPASAAALLLLIFSEPGDRERLLRQWAEAVRHKPTSLASAAGHGYFHALALARPLAHLYDRGARGIDVVCEAFMERWDADRAVGTRVAILGSLIRSRAMQAEPATFLELLRDGLGDYTTDARGDVGSHVRVEALRATRCVWERLGDGRLGQEAWVASSVKTLLHGVLRLSAEKLDRVRPEAQAALGLALQESHASRLGMLGFSSKAYFETLLNLVSTQRLHPWLPPPDAEACMAELLAGFVTSADTGNDDLVMASRAALTDFCEASEAKALLVCRGLLRNLRARQGEDRVVVPTLEIAAFLFHCGQFRCDDGVSLRELCRQTQRAGYQSGNLRKLMACVKVYGGVAAIGRGAAAGGGRTLREGEAGEADDDGQKRQCGDDGSGGVQEARRRLGALLYHPWPRVRSAVVDELWGLLGDDDGTKAAGGGGRDRLLGSDWAKADRQKIRGVVEELGLG</sequence>
<dbReference type="InterPro" id="IPR022577">
    <property type="entry name" value="TBCD_C"/>
</dbReference>
<dbReference type="GO" id="GO:0007021">
    <property type="term" value="P:tubulin complex assembly"/>
    <property type="evidence" value="ECO:0007669"/>
    <property type="project" value="InterPro"/>
</dbReference>
<evidence type="ECO:0000259" key="3">
    <source>
        <dbReference type="Pfam" id="PF12612"/>
    </source>
</evidence>
<evidence type="ECO:0000259" key="4">
    <source>
        <dbReference type="Pfam" id="PF25767"/>
    </source>
</evidence>
<keyword evidence="6" id="KW-1185">Reference proteome</keyword>
<dbReference type="PANTHER" id="PTHR12658:SF0">
    <property type="entry name" value="TUBULIN-SPECIFIC CHAPERONE D"/>
    <property type="match status" value="1"/>
</dbReference>
<dbReference type="Pfam" id="PF25767">
    <property type="entry name" value="ARM_TBCD_2nd"/>
    <property type="match status" value="1"/>
</dbReference>
<accession>A0A8H4PZP0</accession>
<dbReference type="GO" id="GO:0048487">
    <property type="term" value="F:beta-tubulin binding"/>
    <property type="evidence" value="ECO:0007669"/>
    <property type="project" value="InterPro"/>
</dbReference>
<keyword evidence="1" id="KW-0143">Chaperone</keyword>
<feature type="domain" description="Tubulin-folding cofactor D C-terminal" evidence="3">
    <location>
        <begin position="969"/>
        <end position="1142"/>
    </location>
</feature>
<dbReference type="GO" id="GO:0007023">
    <property type="term" value="P:post-chaperonin tubulin folding pathway"/>
    <property type="evidence" value="ECO:0007669"/>
    <property type="project" value="InterPro"/>
</dbReference>
<name>A0A8H4PZP0_9HYPO</name>
<comment type="caution">
    <text evidence="5">The sequence shown here is derived from an EMBL/GenBank/DDBJ whole genome shotgun (WGS) entry which is preliminary data.</text>
</comment>
<dbReference type="Gene3D" id="1.25.10.10">
    <property type="entry name" value="Leucine-rich Repeat Variant"/>
    <property type="match status" value="1"/>
</dbReference>
<dbReference type="InterPro" id="IPR058033">
    <property type="entry name" value="ARM_TBCD_2nd"/>
</dbReference>
<dbReference type="InterPro" id="IPR033162">
    <property type="entry name" value="TBCD"/>
</dbReference>
<dbReference type="Proteomes" id="UP000557566">
    <property type="component" value="Unassembled WGS sequence"/>
</dbReference>
<evidence type="ECO:0000313" key="6">
    <source>
        <dbReference type="Proteomes" id="UP000557566"/>
    </source>
</evidence>
<evidence type="ECO:0000256" key="2">
    <source>
        <dbReference type="SAM" id="MobiDB-lite"/>
    </source>
</evidence>
<dbReference type="AlphaFoldDB" id="A0A8H4PZP0"/>
<evidence type="ECO:0000313" key="5">
    <source>
        <dbReference type="EMBL" id="KAF4513383.1"/>
    </source>
</evidence>
<dbReference type="Pfam" id="PF12612">
    <property type="entry name" value="TFCD_C"/>
    <property type="match status" value="1"/>
</dbReference>
<dbReference type="InterPro" id="IPR016024">
    <property type="entry name" value="ARM-type_fold"/>
</dbReference>
<dbReference type="EMBL" id="JAAVMX010000001">
    <property type="protein sequence ID" value="KAF4513383.1"/>
    <property type="molecule type" value="Genomic_DNA"/>
</dbReference>
<dbReference type="GO" id="GO:0000226">
    <property type="term" value="P:microtubule cytoskeleton organization"/>
    <property type="evidence" value="ECO:0007669"/>
    <property type="project" value="TreeGrafter"/>
</dbReference>
<dbReference type="OrthoDB" id="10253476at2759"/>
<proteinExistence type="predicted"/>
<dbReference type="Pfam" id="PF23579">
    <property type="entry name" value="ARM_TBCD"/>
    <property type="match status" value="1"/>
</dbReference>
<reference evidence="5 6" key="1">
    <citation type="journal article" date="2020" name="Genome Biol. Evol.">
        <title>A new high-quality draft genome assembly of the Chinese cordyceps Ophiocordyceps sinensis.</title>
        <authorList>
            <person name="Shu R."/>
            <person name="Zhang J."/>
            <person name="Meng Q."/>
            <person name="Zhang H."/>
            <person name="Zhou G."/>
            <person name="Li M."/>
            <person name="Wu P."/>
            <person name="Zhao Y."/>
            <person name="Chen C."/>
            <person name="Qin Q."/>
        </authorList>
    </citation>
    <scope>NUCLEOTIDE SEQUENCE [LARGE SCALE GENOMIC DNA]</scope>
    <source>
        <strain evidence="5 6">IOZ07</strain>
    </source>
</reference>
<feature type="region of interest" description="Disordered" evidence="2">
    <location>
        <begin position="1162"/>
        <end position="1192"/>
    </location>
</feature>